<keyword evidence="2" id="KW-0732">Signal</keyword>
<name>A0A0P1BKT5_9BASI</name>
<protein>
    <submittedName>
        <fullName evidence="3">Uncharacterized protein</fullName>
    </submittedName>
</protein>
<dbReference type="AlphaFoldDB" id="A0A0P1BKT5"/>
<feature type="chain" id="PRO_5006059631" evidence="2">
    <location>
        <begin position="24"/>
        <end position="302"/>
    </location>
</feature>
<accession>A0A0P1BKT5</accession>
<dbReference type="OrthoDB" id="2564904at2759"/>
<evidence type="ECO:0000256" key="2">
    <source>
        <dbReference type="SAM" id="SignalP"/>
    </source>
</evidence>
<feature type="region of interest" description="Disordered" evidence="1">
    <location>
        <begin position="274"/>
        <end position="302"/>
    </location>
</feature>
<sequence length="302" mass="32388">MVQISSAFAVLAVAVSSAVMVEAQNKPNFSVSNLPDKWEEGQIGTNQCKQYGASNPKSKCQNIFINSVSDFCLWAPQKQGTVGAQEEKMYSYCTRSGYGTRLIPDGTIKKAHFLKTPTFVQVTGFGDFTSMKIDAGDEGGELDPHGATGAGNPPGGLVFSRNFKGREGQWVQSKEWSSFMSATEFSFRACLSGTPGKDAKKLCPHIYDVMGAMWNHPGNYGDGFDDCEGENGGYPGVYTKKNGSVSTFYQGQAKTPGAHAPGASSNCVARASVKNRAATQTPYRRNAHARSAPTGVPEPDFD</sequence>
<feature type="signal peptide" evidence="2">
    <location>
        <begin position="1"/>
        <end position="23"/>
    </location>
</feature>
<dbReference type="EMBL" id="CCYA01000254">
    <property type="protein sequence ID" value="CEH17019.1"/>
    <property type="molecule type" value="Genomic_DNA"/>
</dbReference>
<proteinExistence type="predicted"/>
<organism evidence="3 4">
    <name type="scientific">Ceraceosorus bombacis</name>
    <dbReference type="NCBI Taxonomy" id="401625"/>
    <lineage>
        <taxon>Eukaryota</taxon>
        <taxon>Fungi</taxon>
        <taxon>Dikarya</taxon>
        <taxon>Basidiomycota</taxon>
        <taxon>Ustilaginomycotina</taxon>
        <taxon>Exobasidiomycetes</taxon>
        <taxon>Ceraceosorales</taxon>
        <taxon>Ceraceosoraceae</taxon>
        <taxon>Ceraceosorus</taxon>
    </lineage>
</organism>
<evidence type="ECO:0000256" key="1">
    <source>
        <dbReference type="SAM" id="MobiDB-lite"/>
    </source>
</evidence>
<dbReference type="STRING" id="401625.A0A0P1BKT5"/>
<keyword evidence="4" id="KW-1185">Reference proteome</keyword>
<dbReference type="Proteomes" id="UP000054845">
    <property type="component" value="Unassembled WGS sequence"/>
</dbReference>
<reference evidence="3 4" key="1">
    <citation type="submission" date="2014-09" db="EMBL/GenBank/DDBJ databases">
        <authorList>
            <person name="Magalhaes I.L.F."/>
            <person name="Oliveira U."/>
            <person name="Santos F.R."/>
            <person name="Vidigal T.H.D.A."/>
            <person name="Brescovit A.D."/>
            <person name="Santos A.J."/>
        </authorList>
    </citation>
    <scope>NUCLEOTIDE SEQUENCE [LARGE SCALE GENOMIC DNA]</scope>
</reference>
<evidence type="ECO:0000313" key="3">
    <source>
        <dbReference type="EMBL" id="CEH17019.1"/>
    </source>
</evidence>
<evidence type="ECO:0000313" key="4">
    <source>
        <dbReference type="Proteomes" id="UP000054845"/>
    </source>
</evidence>